<evidence type="ECO:0000313" key="1">
    <source>
        <dbReference type="EMBL" id="WHF51583.1"/>
    </source>
</evidence>
<dbReference type="RefSeq" id="WP_282904923.1">
    <property type="nucleotide sequence ID" value="NZ_CP124855.1"/>
</dbReference>
<dbReference type="Proteomes" id="UP001241656">
    <property type="component" value="Chromosome"/>
</dbReference>
<gene>
    <name evidence="1" type="ORF">QGN23_14340</name>
</gene>
<name>A0ABY8RCA0_9FLAO</name>
<accession>A0ABY8RCA0</accession>
<evidence type="ECO:0000313" key="2">
    <source>
        <dbReference type="Proteomes" id="UP001241656"/>
    </source>
</evidence>
<protein>
    <recommendedName>
        <fullName evidence="3">Lipoprotein</fullName>
    </recommendedName>
</protein>
<sequence length="164" mass="19572">MRQIQHYMVVFVVLYETYIQVVRHFLKTADMQAKYLILLLFSFLISCSKTESKKENETAKIEQEFIPKFGEIFYDYDAVLHYKNKLDSIDNIEANKTNSKLGKLKYDIILRDKPQKIYDTDFFKDLEKIGFVKNEVKKNKFLELNRIFVEKTVNQRLDYACIAI</sequence>
<proteinExistence type="predicted"/>
<keyword evidence="2" id="KW-1185">Reference proteome</keyword>
<reference evidence="1 2" key="1">
    <citation type="submission" date="2023-05" db="EMBL/GenBank/DDBJ databases">
        <title>Genomic insight into Chryseobacterium sp. wdc7 isolated forest soil (Gotjawal).</title>
        <authorList>
            <person name="Park S.-J."/>
        </authorList>
    </citation>
    <scope>NUCLEOTIDE SEQUENCE [LARGE SCALE GENOMIC DNA]</scope>
    <source>
        <strain evidence="2">wdc7</strain>
    </source>
</reference>
<evidence type="ECO:0008006" key="3">
    <source>
        <dbReference type="Google" id="ProtNLM"/>
    </source>
</evidence>
<dbReference type="EMBL" id="CP124855">
    <property type="protein sequence ID" value="WHF51583.1"/>
    <property type="molecule type" value="Genomic_DNA"/>
</dbReference>
<organism evidence="1 2">
    <name type="scientific">Chryseobacterium gotjawalense</name>
    <dbReference type="NCBI Taxonomy" id="3042315"/>
    <lineage>
        <taxon>Bacteria</taxon>
        <taxon>Pseudomonadati</taxon>
        <taxon>Bacteroidota</taxon>
        <taxon>Flavobacteriia</taxon>
        <taxon>Flavobacteriales</taxon>
        <taxon>Weeksellaceae</taxon>
        <taxon>Chryseobacterium group</taxon>
        <taxon>Chryseobacterium</taxon>
    </lineage>
</organism>